<keyword evidence="10" id="KW-1185">Reference proteome</keyword>
<dbReference type="FunFam" id="1.10.10.10:FF:000322">
    <property type="entry name" value="Probable disease resistance protein At1g63360"/>
    <property type="match status" value="1"/>
</dbReference>
<proteinExistence type="inferred from homology"/>
<evidence type="ECO:0000256" key="6">
    <source>
        <dbReference type="ARBA" id="ARBA00022840"/>
    </source>
</evidence>
<dbReference type="FunFam" id="1.10.8.430:FF:000003">
    <property type="entry name" value="Probable disease resistance protein At5g66910"/>
    <property type="match status" value="1"/>
</dbReference>
<dbReference type="InterPro" id="IPR027417">
    <property type="entry name" value="P-loop_NTPase"/>
</dbReference>
<dbReference type="FunFam" id="3.40.50.300:FF:001091">
    <property type="entry name" value="Probable disease resistance protein At1g61300"/>
    <property type="match status" value="1"/>
</dbReference>
<protein>
    <submittedName>
        <fullName evidence="11">Disease resistance protein RGA3</fullName>
    </submittedName>
</protein>
<organism evidence="10 11">
    <name type="scientific">Phoenix dactylifera</name>
    <name type="common">Date palm</name>
    <dbReference type="NCBI Taxonomy" id="42345"/>
    <lineage>
        <taxon>Eukaryota</taxon>
        <taxon>Viridiplantae</taxon>
        <taxon>Streptophyta</taxon>
        <taxon>Embryophyta</taxon>
        <taxon>Tracheophyta</taxon>
        <taxon>Spermatophyta</taxon>
        <taxon>Magnoliopsida</taxon>
        <taxon>Liliopsida</taxon>
        <taxon>Arecaceae</taxon>
        <taxon>Coryphoideae</taxon>
        <taxon>Phoeniceae</taxon>
        <taxon>Phoenix</taxon>
    </lineage>
</organism>
<accession>A0A8B8ZVP4</accession>
<evidence type="ECO:0000259" key="7">
    <source>
        <dbReference type="Pfam" id="PF00931"/>
    </source>
</evidence>
<dbReference type="PRINTS" id="PR00364">
    <property type="entry name" value="DISEASERSIST"/>
</dbReference>
<evidence type="ECO:0000313" key="11">
    <source>
        <dbReference type="RefSeq" id="XP_038978351.1"/>
    </source>
</evidence>
<dbReference type="Pfam" id="PF23559">
    <property type="entry name" value="WHD_DRP"/>
    <property type="match status" value="1"/>
</dbReference>
<dbReference type="Proteomes" id="UP000228380">
    <property type="component" value="Unplaced"/>
</dbReference>
<dbReference type="PANTHER" id="PTHR36766:SF70">
    <property type="entry name" value="DISEASE RESISTANCE PROTEIN RGA4"/>
    <property type="match status" value="1"/>
</dbReference>
<dbReference type="Gene3D" id="3.40.50.300">
    <property type="entry name" value="P-loop containing nucleotide triphosphate hydrolases"/>
    <property type="match status" value="1"/>
</dbReference>
<gene>
    <name evidence="11" type="primary">LOC120108730</name>
</gene>
<keyword evidence="5" id="KW-0611">Plant defense</keyword>
<dbReference type="Pfam" id="PF18052">
    <property type="entry name" value="Rx_N"/>
    <property type="match status" value="1"/>
</dbReference>
<feature type="domain" description="Disease resistance protein winged helix" evidence="9">
    <location>
        <begin position="422"/>
        <end position="500"/>
    </location>
</feature>
<dbReference type="SUPFAM" id="SSF52540">
    <property type="entry name" value="P-loop containing nucleoside triphosphate hydrolases"/>
    <property type="match status" value="1"/>
</dbReference>
<sequence length="582" mass="66471">MADVLFSALLPVVMEKATDHVLQQFGMMWGIHEKLEKLERMLSAILDRLGDAEERQVKEAGVKSWLAALKNAAYEADDILDDFNVEAKRRKAEIQIDMTKKVRSFFSLGNPVSFRLKMGRELHAIVEKIEKLVDEGNKFGFTVKTQPQKDRPQTHSYVDESEVIGREEDKAKIVELLLDHDNNRNVAVLPIVGMGGLGKTTLAQLIYKDQRVEKHFEPRIWVCVSDEFDVAKLAKAIIDSAPGVECKQSDMDSLQRSLREVVSGKRYLVVLDDIWNEDQAKWNELKTLLATGGEGSRIVVTTRSERASSIMGTLSPYRPECLTEDDSWALFKKKAFEGRAEEPKNLVNIGKEIVKKCGRLPLAVKTLGGLMQSKGQEREWLSVRDSEIWDLQDGEDRILAALRLSYSQLSSHLKQCFGFCAIFPKDYEMEKDLLIQLWMANGFIPSDGRKELEDKGHEIFNELAWRSFFQDIRETEENALYGRLYYKTTCKMHDLMHDLARSIMGNECLGMEDPARWEDISTKARHLFTFRKVQLNNYPNIRTLLCSGFSASMPADSLKPKSLRALDLCYTPIHDCLLQLHI</sequence>
<dbReference type="GO" id="GO:0005524">
    <property type="term" value="F:ATP binding"/>
    <property type="evidence" value="ECO:0007669"/>
    <property type="project" value="UniProtKB-KW"/>
</dbReference>
<dbReference type="InterPro" id="IPR036388">
    <property type="entry name" value="WH-like_DNA-bd_sf"/>
</dbReference>
<keyword evidence="2" id="KW-0433">Leucine-rich repeat</keyword>
<keyword evidence="3" id="KW-0677">Repeat</keyword>
<dbReference type="Gene3D" id="1.20.5.4130">
    <property type="match status" value="1"/>
</dbReference>
<feature type="domain" description="NB-ARC" evidence="7">
    <location>
        <begin position="167"/>
        <end position="340"/>
    </location>
</feature>
<evidence type="ECO:0000256" key="4">
    <source>
        <dbReference type="ARBA" id="ARBA00022741"/>
    </source>
</evidence>
<dbReference type="Gene3D" id="1.10.8.430">
    <property type="entry name" value="Helical domain of apoptotic protease-activating factors"/>
    <property type="match status" value="1"/>
</dbReference>
<keyword evidence="4" id="KW-0547">Nucleotide-binding</keyword>
<dbReference type="AlphaFoldDB" id="A0A8B8ZVP4"/>
<dbReference type="InterPro" id="IPR041118">
    <property type="entry name" value="Rx_N"/>
</dbReference>
<dbReference type="OrthoDB" id="786390at2759"/>
<evidence type="ECO:0000259" key="9">
    <source>
        <dbReference type="Pfam" id="PF23559"/>
    </source>
</evidence>
<dbReference type="InterPro" id="IPR002182">
    <property type="entry name" value="NB-ARC"/>
</dbReference>
<dbReference type="GO" id="GO:0042742">
    <property type="term" value="P:defense response to bacterium"/>
    <property type="evidence" value="ECO:0007669"/>
    <property type="project" value="UniProtKB-ARBA"/>
</dbReference>
<comment type="similarity">
    <text evidence="1">Belongs to the disease resistance NB-LRR family.</text>
</comment>
<evidence type="ECO:0000259" key="8">
    <source>
        <dbReference type="Pfam" id="PF18052"/>
    </source>
</evidence>
<evidence type="ECO:0000256" key="3">
    <source>
        <dbReference type="ARBA" id="ARBA00022737"/>
    </source>
</evidence>
<dbReference type="KEGG" id="pda:120108730"/>
<dbReference type="InterPro" id="IPR042197">
    <property type="entry name" value="Apaf_helical"/>
</dbReference>
<reference evidence="11" key="1">
    <citation type="submission" date="2025-08" db="UniProtKB">
        <authorList>
            <consortium name="RefSeq"/>
        </authorList>
    </citation>
    <scope>IDENTIFICATION</scope>
    <source>
        <tissue evidence="11">Young leaves</tissue>
    </source>
</reference>
<dbReference type="GO" id="GO:0009626">
    <property type="term" value="P:plant-type hypersensitive response"/>
    <property type="evidence" value="ECO:0007669"/>
    <property type="project" value="UniProtKB-ARBA"/>
</dbReference>
<evidence type="ECO:0000256" key="5">
    <source>
        <dbReference type="ARBA" id="ARBA00022821"/>
    </source>
</evidence>
<dbReference type="InterPro" id="IPR058922">
    <property type="entry name" value="WHD_DRP"/>
</dbReference>
<evidence type="ECO:0000256" key="1">
    <source>
        <dbReference type="ARBA" id="ARBA00008894"/>
    </source>
</evidence>
<evidence type="ECO:0000313" key="10">
    <source>
        <dbReference type="Proteomes" id="UP000228380"/>
    </source>
</evidence>
<dbReference type="Gene3D" id="1.10.10.10">
    <property type="entry name" value="Winged helix-like DNA-binding domain superfamily/Winged helix DNA-binding domain"/>
    <property type="match status" value="1"/>
</dbReference>
<dbReference type="RefSeq" id="XP_038978351.1">
    <property type="nucleotide sequence ID" value="XM_039122423.1"/>
</dbReference>
<feature type="domain" description="Disease resistance N-terminal" evidence="8">
    <location>
        <begin position="12"/>
        <end position="97"/>
    </location>
</feature>
<name>A0A8B8ZVP4_PHODC</name>
<keyword evidence="6" id="KW-0067">ATP-binding</keyword>
<dbReference type="Pfam" id="PF00931">
    <property type="entry name" value="NB-ARC"/>
    <property type="match status" value="1"/>
</dbReference>
<evidence type="ECO:0000256" key="2">
    <source>
        <dbReference type="ARBA" id="ARBA00022614"/>
    </source>
</evidence>
<dbReference type="GO" id="GO:0043531">
    <property type="term" value="F:ADP binding"/>
    <property type="evidence" value="ECO:0007669"/>
    <property type="project" value="InterPro"/>
</dbReference>
<dbReference type="GO" id="GO:0002758">
    <property type="term" value="P:innate immune response-activating signaling pathway"/>
    <property type="evidence" value="ECO:0007669"/>
    <property type="project" value="UniProtKB-ARBA"/>
</dbReference>
<dbReference type="PANTHER" id="PTHR36766">
    <property type="entry name" value="PLANT BROAD-SPECTRUM MILDEW RESISTANCE PROTEIN RPW8"/>
    <property type="match status" value="1"/>
</dbReference>
<dbReference type="GeneID" id="120108730"/>